<evidence type="ECO:0000256" key="1">
    <source>
        <dbReference type="ARBA" id="ARBA00004123"/>
    </source>
</evidence>
<dbReference type="InterPro" id="IPR051095">
    <property type="entry name" value="Dros_DevTransReg"/>
</dbReference>
<evidence type="ECO:0000313" key="6">
    <source>
        <dbReference type="Proteomes" id="UP000786811"/>
    </source>
</evidence>
<dbReference type="SMART" id="SM00225">
    <property type="entry name" value="BTB"/>
    <property type="match status" value="1"/>
</dbReference>
<dbReference type="InterPro" id="IPR000210">
    <property type="entry name" value="BTB/POZ_dom"/>
</dbReference>
<dbReference type="InterPro" id="IPR011333">
    <property type="entry name" value="SKP1/BTB/POZ_sf"/>
</dbReference>
<dbReference type="PROSITE" id="PS50097">
    <property type="entry name" value="BTB"/>
    <property type="match status" value="1"/>
</dbReference>
<dbReference type="EMBL" id="CAJNRD030001118">
    <property type="protein sequence ID" value="CAG5081365.1"/>
    <property type="molecule type" value="Genomic_DNA"/>
</dbReference>
<comment type="caution">
    <text evidence="5">The sequence shown here is derived from an EMBL/GenBank/DDBJ whole genome shotgun (WGS) entry which is preliminary data.</text>
</comment>
<feature type="domain" description="BTB" evidence="4">
    <location>
        <begin position="41"/>
        <end position="106"/>
    </location>
</feature>
<proteinExistence type="predicted"/>
<keyword evidence="2" id="KW-0539">Nucleus</keyword>
<dbReference type="GO" id="GO:0005634">
    <property type="term" value="C:nucleus"/>
    <property type="evidence" value="ECO:0007669"/>
    <property type="project" value="UniProtKB-SubCell"/>
</dbReference>
<evidence type="ECO:0000313" key="5">
    <source>
        <dbReference type="EMBL" id="CAG5081365.1"/>
    </source>
</evidence>
<dbReference type="PANTHER" id="PTHR23110:SF109">
    <property type="entry name" value="FI07618P-RELATED"/>
    <property type="match status" value="1"/>
</dbReference>
<dbReference type="OrthoDB" id="6482909at2759"/>
<dbReference type="GO" id="GO:0006357">
    <property type="term" value="P:regulation of transcription by RNA polymerase II"/>
    <property type="evidence" value="ECO:0007669"/>
    <property type="project" value="TreeGrafter"/>
</dbReference>
<dbReference type="SUPFAM" id="SSF54695">
    <property type="entry name" value="POZ domain"/>
    <property type="match status" value="1"/>
</dbReference>
<sequence>MTEIVDQTDNNIGEYNVFTWITYKDDIPRFMYQLFNNESLVDVTLCVDGERIQAHRLILGACSDLLRDVLKEAPEDNPTLIINDVSAETMKAIIEFCYTGNVKVPPAGTRNLFEAARFLKISALMETAESDFTNEDEYQLIDSLDASNEVVENTWEIENENYEAEDVTYTEEVDMSTVKEEQVKPEKEKGNNKTKRKRENPKRDYNPANMEAALNDLSQGLSLVEASTKNNVARSTLYMRCKALGMQLNTSRHDYPADRLKAAINAVMNGASFQSASDRYKIPKTVLWRRIQKENYRSMRPDCKRAYDARKREAAVKALARGENLTKVSLEFQIPKTTLFRDKTKLVDQGKLPESFWKKRKTEDEHIKKMRLEEAVTACLQGKMSQAAASVAYHIPKTTIWRRLQQEQRKMDKNFVTKRRVRSIQQADVKVESLKDSDLTMCNDSSDIPMTYIDENNVEESIIILTKEEVEGLNLDDSQQIIVSTDNDGEYIPCSINIEDTSNYSAIEIFKESENLTKVFLEFQFQTADFDFTNEDEYQLIDSLDVSNEVVENTWEIENENYEAEDITYVGEVDMSTVKEEEDSSDIPMTYIDENNVDESIIILTKEEVEGLNLDDSQQIIISTLCSTPVVEEAPSAESVEPEVISRHFASFDLIKATRKYAMLQNELKTALDLQHDSHKNEGKLASAKLPARINP</sequence>
<dbReference type="GO" id="GO:0003677">
    <property type="term" value="F:DNA binding"/>
    <property type="evidence" value="ECO:0007669"/>
    <property type="project" value="InterPro"/>
</dbReference>
<reference evidence="5" key="1">
    <citation type="submission" date="2021-04" db="EMBL/GenBank/DDBJ databases">
        <authorList>
            <person name="Chebbi M.A.C M."/>
        </authorList>
    </citation>
    <scope>NUCLEOTIDE SEQUENCE</scope>
</reference>
<evidence type="ECO:0000256" key="3">
    <source>
        <dbReference type="SAM" id="MobiDB-lite"/>
    </source>
</evidence>
<feature type="compositionally biased region" description="Basic and acidic residues" evidence="3">
    <location>
        <begin position="177"/>
        <end position="191"/>
    </location>
</feature>
<evidence type="ECO:0000256" key="2">
    <source>
        <dbReference type="ARBA" id="ARBA00023242"/>
    </source>
</evidence>
<protein>
    <submittedName>
        <fullName evidence="5">Similar to br: Broad-complex core protein isoform 6 (Drosophila melanogaster)</fullName>
    </submittedName>
</protein>
<dbReference type="Gene3D" id="3.30.710.10">
    <property type="entry name" value="Potassium Channel Kv1.1, Chain A"/>
    <property type="match status" value="1"/>
</dbReference>
<organism evidence="5 6">
    <name type="scientific">Cotesia congregata</name>
    <name type="common">Parasitoid wasp</name>
    <name type="synonym">Apanteles congregatus</name>
    <dbReference type="NCBI Taxonomy" id="51543"/>
    <lineage>
        <taxon>Eukaryota</taxon>
        <taxon>Metazoa</taxon>
        <taxon>Ecdysozoa</taxon>
        <taxon>Arthropoda</taxon>
        <taxon>Hexapoda</taxon>
        <taxon>Insecta</taxon>
        <taxon>Pterygota</taxon>
        <taxon>Neoptera</taxon>
        <taxon>Endopterygota</taxon>
        <taxon>Hymenoptera</taxon>
        <taxon>Apocrita</taxon>
        <taxon>Ichneumonoidea</taxon>
        <taxon>Braconidae</taxon>
        <taxon>Microgastrinae</taxon>
        <taxon>Cotesia</taxon>
    </lineage>
</organism>
<accession>A0A8J2H8T2</accession>
<dbReference type="Pfam" id="PF05225">
    <property type="entry name" value="HTH_psq"/>
    <property type="match status" value="3"/>
</dbReference>
<evidence type="ECO:0000259" key="4">
    <source>
        <dbReference type="PROSITE" id="PS50097"/>
    </source>
</evidence>
<dbReference type="Gene3D" id="1.10.10.60">
    <property type="entry name" value="Homeodomain-like"/>
    <property type="match status" value="3"/>
</dbReference>
<dbReference type="InterPro" id="IPR007889">
    <property type="entry name" value="HTH_Psq"/>
</dbReference>
<dbReference type="Pfam" id="PF00651">
    <property type="entry name" value="BTB"/>
    <property type="match status" value="1"/>
</dbReference>
<dbReference type="CDD" id="cd18315">
    <property type="entry name" value="BTB_POZ_BAB-like"/>
    <property type="match status" value="1"/>
</dbReference>
<keyword evidence="6" id="KW-1185">Reference proteome</keyword>
<dbReference type="PANTHER" id="PTHR23110">
    <property type="entry name" value="BTB DOMAIN TRANSCRIPTION FACTOR"/>
    <property type="match status" value="1"/>
</dbReference>
<comment type="subcellular location">
    <subcellularLocation>
        <location evidence="1">Nucleus</location>
    </subcellularLocation>
</comment>
<name>A0A8J2H8T2_COTCN</name>
<gene>
    <name evidence="5" type="ORF">HICCMSTLAB_LOCUS3264</name>
</gene>
<dbReference type="SUPFAM" id="SSF46689">
    <property type="entry name" value="Homeodomain-like"/>
    <property type="match status" value="2"/>
</dbReference>
<dbReference type="AlphaFoldDB" id="A0A8J2H8T2"/>
<dbReference type="InterPro" id="IPR009057">
    <property type="entry name" value="Homeodomain-like_sf"/>
</dbReference>
<dbReference type="Proteomes" id="UP000786811">
    <property type="component" value="Unassembled WGS sequence"/>
</dbReference>
<feature type="region of interest" description="Disordered" evidence="3">
    <location>
        <begin position="172"/>
        <end position="208"/>
    </location>
</feature>